<feature type="transmembrane region" description="Helical" evidence="1">
    <location>
        <begin position="33"/>
        <end position="51"/>
    </location>
</feature>
<evidence type="ECO:0000256" key="1">
    <source>
        <dbReference type="SAM" id="Phobius"/>
    </source>
</evidence>
<reference evidence="3" key="1">
    <citation type="journal article" date="2019" name="Int. J. Syst. Evol. Microbiol.">
        <title>The Global Catalogue of Microorganisms (GCM) 10K type strain sequencing project: providing services to taxonomists for standard genome sequencing and annotation.</title>
        <authorList>
            <consortium name="The Broad Institute Genomics Platform"/>
            <consortium name="The Broad Institute Genome Sequencing Center for Infectious Disease"/>
            <person name="Wu L."/>
            <person name="Ma J."/>
        </authorList>
    </citation>
    <scope>NUCLEOTIDE SEQUENCE [LARGE SCALE GENOMIC DNA]</scope>
    <source>
        <strain evidence="3">CGMCC 4.1641</strain>
    </source>
</reference>
<organism evidence="2 3">
    <name type="scientific">Streptomyces aureoversilis</name>
    <dbReference type="NCBI Taxonomy" id="67277"/>
    <lineage>
        <taxon>Bacteria</taxon>
        <taxon>Bacillati</taxon>
        <taxon>Actinomycetota</taxon>
        <taxon>Actinomycetes</taxon>
        <taxon>Kitasatosporales</taxon>
        <taxon>Streptomycetaceae</taxon>
        <taxon>Streptomyces</taxon>
    </lineage>
</organism>
<name>A0ABV9ZUY6_9ACTN</name>
<accession>A0ABV9ZUY6</accession>
<protein>
    <recommendedName>
        <fullName evidence="4">Integral membrane protein</fullName>
    </recommendedName>
</protein>
<gene>
    <name evidence="2" type="ORF">ACFPP6_04775</name>
</gene>
<evidence type="ECO:0008006" key="4">
    <source>
        <dbReference type="Google" id="ProtNLM"/>
    </source>
</evidence>
<proteinExistence type="predicted"/>
<comment type="caution">
    <text evidence="2">The sequence shown here is derived from an EMBL/GenBank/DDBJ whole genome shotgun (WGS) entry which is preliminary data.</text>
</comment>
<evidence type="ECO:0000313" key="3">
    <source>
        <dbReference type="Proteomes" id="UP001596222"/>
    </source>
</evidence>
<feature type="transmembrane region" description="Helical" evidence="1">
    <location>
        <begin position="117"/>
        <end position="134"/>
    </location>
</feature>
<evidence type="ECO:0000313" key="2">
    <source>
        <dbReference type="EMBL" id="MFC5144000.1"/>
    </source>
</evidence>
<keyword evidence="1" id="KW-0812">Transmembrane</keyword>
<dbReference type="EMBL" id="JBHSKJ010000002">
    <property type="protein sequence ID" value="MFC5144000.1"/>
    <property type="molecule type" value="Genomic_DNA"/>
</dbReference>
<keyword evidence="1" id="KW-1133">Transmembrane helix</keyword>
<keyword evidence="3" id="KW-1185">Reference proteome</keyword>
<dbReference type="RefSeq" id="WP_382037511.1">
    <property type="nucleotide sequence ID" value="NZ_JBHSKJ010000002.1"/>
</dbReference>
<dbReference type="Proteomes" id="UP001596222">
    <property type="component" value="Unassembled WGS sequence"/>
</dbReference>
<feature type="transmembrane region" description="Helical" evidence="1">
    <location>
        <begin position="89"/>
        <end position="111"/>
    </location>
</feature>
<feature type="transmembrane region" description="Helical" evidence="1">
    <location>
        <begin position="57"/>
        <end position="77"/>
    </location>
</feature>
<keyword evidence="1" id="KW-0472">Membrane</keyword>
<sequence length="139" mass="14805">MSDLEATTAATALARAQALDSTVRDGSRWFARYQLVFGCAAAVAVLACSLIDGPASAIAFALFWAGTVTALAVWANLQPVRPRGLGRRHHYLIATWALLHAAVIAPGTTWFRGNPAWWVPGAVVVALPGLVGAWREGRR</sequence>